<organism evidence="2 3">
    <name type="scientific">Streblomastix strix</name>
    <dbReference type="NCBI Taxonomy" id="222440"/>
    <lineage>
        <taxon>Eukaryota</taxon>
        <taxon>Metamonada</taxon>
        <taxon>Preaxostyla</taxon>
        <taxon>Oxymonadida</taxon>
        <taxon>Streblomastigidae</taxon>
        <taxon>Streblomastix</taxon>
    </lineage>
</organism>
<dbReference type="Proteomes" id="UP000324800">
    <property type="component" value="Unassembled WGS sequence"/>
</dbReference>
<feature type="compositionally biased region" description="Polar residues" evidence="1">
    <location>
        <begin position="98"/>
        <end position="114"/>
    </location>
</feature>
<comment type="caution">
    <text evidence="2">The sequence shown here is derived from an EMBL/GenBank/DDBJ whole genome shotgun (WGS) entry which is preliminary data.</text>
</comment>
<sequence length="198" mass="21931">MGIITNPFSVPKGIQHQQIAEKAAQVHHTNKEIFPTNGNVTWVASSINSIVSGQVGVAGTKPINIQKTPSTQLQGNPIREPKVEKKRGRTPVRGKATRANTSVVSNQNQSEDQQRRQLCSSLRKFSINGNLEQTKKVFTRKSLTQDHNGGNIATSTKHRNGGKTIRYLKMWRLVKGVGFIQEGGFPTVQKRGQRKEIV</sequence>
<dbReference type="EMBL" id="SNRW01001472">
    <property type="protein sequence ID" value="KAA6396260.1"/>
    <property type="molecule type" value="Genomic_DNA"/>
</dbReference>
<protein>
    <submittedName>
        <fullName evidence="2">Uncharacterized protein</fullName>
    </submittedName>
</protein>
<evidence type="ECO:0000256" key="1">
    <source>
        <dbReference type="SAM" id="MobiDB-lite"/>
    </source>
</evidence>
<name>A0A5J4WMP5_9EUKA</name>
<evidence type="ECO:0000313" key="3">
    <source>
        <dbReference type="Proteomes" id="UP000324800"/>
    </source>
</evidence>
<feature type="region of interest" description="Disordered" evidence="1">
    <location>
        <begin position="67"/>
        <end position="114"/>
    </location>
</feature>
<proteinExistence type="predicted"/>
<accession>A0A5J4WMP5</accession>
<gene>
    <name evidence="2" type="ORF">EZS28_008214</name>
</gene>
<evidence type="ECO:0000313" key="2">
    <source>
        <dbReference type="EMBL" id="KAA6396260.1"/>
    </source>
</evidence>
<feature type="compositionally biased region" description="Basic residues" evidence="1">
    <location>
        <begin position="84"/>
        <end position="96"/>
    </location>
</feature>
<dbReference type="AlphaFoldDB" id="A0A5J4WMP5"/>
<reference evidence="2 3" key="1">
    <citation type="submission" date="2019-03" db="EMBL/GenBank/DDBJ databases">
        <title>Single cell metagenomics reveals metabolic interactions within the superorganism composed of flagellate Streblomastix strix and complex community of Bacteroidetes bacteria on its surface.</title>
        <authorList>
            <person name="Treitli S.C."/>
            <person name="Kolisko M."/>
            <person name="Husnik F."/>
            <person name="Keeling P."/>
            <person name="Hampl V."/>
        </authorList>
    </citation>
    <scope>NUCLEOTIDE SEQUENCE [LARGE SCALE GENOMIC DNA]</scope>
    <source>
        <strain evidence="2">ST1C</strain>
    </source>
</reference>